<sequence length="406" mass="45298">MADALRQKANEAYLDDDFESAIAHFTQAIEIEPKSSDLYAGKAQALIREERYVEAIQDANTAIELNPNLPKAHLRKGIALFHEEEYEGAKEALEEAKKLGAAGEVDRWLGKCNAELEVEEIEPAAGTLSFTNGSAAKKSIPATQKQSSPEPTPVKASPQFSAPTPTSTPEDKPARPSSKPEKQKWQEDSAAAIAKAAQEREFQGKYRHQFFQTPAAVEVNVLAKNLTPERVAVHIEKQHLRVVTKDADGQQDYELDIPLYGQVDVAESKHEILKSKIEIRLRKAQPISWPTLEKSEQKAAANFSDPTMNIQPSYPSSRSKDKKVDWDRVEAEVKKEEKTEKPEGEQALQKLFRDIYSGSDEDTRRAMNKSFQESNGTVLSTNWKDVGKAPVNCSPPSGMQTRNWEQ</sequence>
<evidence type="ECO:0000256" key="2">
    <source>
        <dbReference type="PROSITE-ProRule" id="PRU00339"/>
    </source>
</evidence>
<feature type="region of interest" description="Disordered" evidence="3">
    <location>
        <begin position="303"/>
        <end position="356"/>
    </location>
</feature>
<evidence type="ECO:0000313" key="6">
    <source>
        <dbReference type="EMBL" id="CAL5219184.1"/>
    </source>
</evidence>
<dbReference type="SUPFAM" id="SSF49764">
    <property type="entry name" value="HSP20-like chaperones"/>
    <property type="match status" value="1"/>
</dbReference>
<dbReference type="InterPro" id="IPR007052">
    <property type="entry name" value="CS_dom"/>
</dbReference>
<comment type="similarity">
    <text evidence="1">Belongs to the SGT1 family.</text>
</comment>
<dbReference type="Pfam" id="PF04969">
    <property type="entry name" value="CS"/>
    <property type="match status" value="1"/>
</dbReference>
<dbReference type="SMART" id="SM00028">
    <property type="entry name" value="TPR"/>
    <property type="match status" value="3"/>
</dbReference>
<feature type="compositionally biased region" description="Polar residues" evidence="3">
    <location>
        <begin position="394"/>
        <end position="406"/>
    </location>
</feature>
<dbReference type="SUPFAM" id="SSF48452">
    <property type="entry name" value="TPR-like"/>
    <property type="match status" value="1"/>
</dbReference>
<evidence type="ECO:0000256" key="1">
    <source>
        <dbReference type="ARBA" id="ARBA00008509"/>
    </source>
</evidence>
<feature type="compositionally biased region" description="Basic and acidic residues" evidence="3">
    <location>
        <begin position="318"/>
        <end position="344"/>
    </location>
</feature>
<dbReference type="PANTHER" id="PTHR45862">
    <property type="entry name" value="PROTEIN SGT1 HOMOLOG"/>
    <property type="match status" value="1"/>
</dbReference>
<feature type="domain" description="SGS" evidence="4">
    <location>
        <begin position="313"/>
        <end position="406"/>
    </location>
</feature>
<reference evidence="6 7" key="1">
    <citation type="submission" date="2024-06" db="EMBL/GenBank/DDBJ databases">
        <authorList>
            <person name="Kraege A."/>
            <person name="Thomma B."/>
        </authorList>
    </citation>
    <scope>NUCLEOTIDE SEQUENCE [LARGE SCALE GENOMIC DNA]</scope>
</reference>
<dbReference type="PROSITE" id="PS51203">
    <property type="entry name" value="CS"/>
    <property type="match status" value="1"/>
</dbReference>
<dbReference type="Pfam" id="PF05002">
    <property type="entry name" value="SGS"/>
    <property type="match status" value="1"/>
</dbReference>
<accession>A0ABP1FKV9</accession>
<organism evidence="6 7">
    <name type="scientific">Coccomyxa viridis</name>
    <dbReference type="NCBI Taxonomy" id="1274662"/>
    <lineage>
        <taxon>Eukaryota</taxon>
        <taxon>Viridiplantae</taxon>
        <taxon>Chlorophyta</taxon>
        <taxon>core chlorophytes</taxon>
        <taxon>Trebouxiophyceae</taxon>
        <taxon>Trebouxiophyceae incertae sedis</taxon>
        <taxon>Coccomyxaceae</taxon>
        <taxon>Coccomyxa</taxon>
    </lineage>
</organism>
<dbReference type="InterPro" id="IPR011990">
    <property type="entry name" value="TPR-like_helical_dom_sf"/>
</dbReference>
<name>A0ABP1FKV9_9CHLO</name>
<evidence type="ECO:0000313" key="7">
    <source>
        <dbReference type="Proteomes" id="UP001497392"/>
    </source>
</evidence>
<evidence type="ECO:0000259" key="5">
    <source>
        <dbReference type="PROSITE" id="PS51203"/>
    </source>
</evidence>
<dbReference type="Pfam" id="PF14559">
    <property type="entry name" value="TPR_19"/>
    <property type="match status" value="1"/>
</dbReference>
<keyword evidence="7" id="KW-1185">Reference proteome</keyword>
<proteinExistence type="inferred from homology"/>
<dbReference type="InterPro" id="IPR044563">
    <property type="entry name" value="Sgt1-like"/>
</dbReference>
<feature type="compositionally biased region" description="Polar residues" evidence="3">
    <location>
        <begin position="158"/>
        <end position="168"/>
    </location>
</feature>
<dbReference type="InterPro" id="IPR008978">
    <property type="entry name" value="HSP20-like_chaperone"/>
</dbReference>
<feature type="compositionally biased region" description="Polar residues" evidence="3">
    <location>
        <begin position="304"/>
        <end position="317"/>
    </location>
</feature>
<feature type="repeat" description="TPR" evidence="2">
    <location>
        <begin position="36"/>
        <end position="69"/>
    </location>
</feature>
<dbReference type="PROSITE" id="PS50005">
    <property type="entry name" value="TPR"/>
    <property type="match status" value="2"/>
</dbReference>
<dbReference type="Proteomes" id="UP001497392">
    <property type="component" value="Unassembled WGS sequence"/>
</dbReference>
<evidence type="ECO:0000256" key="3">
    <source>
        <dbReference type="SAM" id="MobiDB-lite"/>
    </source>
</evidence>
<feature type="region of interest" description="Disordered" evidence="3">
    <location>
        <begin position="381"/>
        <end position="406"/>
    </location>
</feature>
<feature type="region of interest" description="Disordered" evidence="3">
    <location>
        <begin position="131"/>
        <end position="189"/>
    </location>
</feature>
<comment type="caution">
    <text evidence="6">The sequence shown here is derived from an EMBL/GenBank/DDBJ whole genome shotgun (WGS) entry which is preliminary data.</text>
</comment>
<dbReference type="CDD" id="cd06466">
    <property type="entry name" value="p23_CS_SGT1_like"/>
    <property type="match status" value="1"/>
</dbReference>
<dbReference type="EMBL" id="CAXHTA020000002">
    <property type="protein sequence ID" value="CAL5219184.1"/>
    <property type="molecule type" value="Genomic_DNA"/>
</dbReference>
<dbReference type="InterPro" id="IPR019734">
    <property type="entry name" value="TPR_rpt"/>
</dbReference>
<feature type="repeat" description="TPR" evidence="2">
    <location>
        <begin position="2"/>
        <end position="35"/>
    </location>
</feature>
<dbReference type="Gene3D" id="2.60.40.790">
    <property type="match status" value="1"/>
</dbReference>
<feature type="domain" description="CS" evidence="5">
    <location>
        <begin position="203"/>
        <end position="293"/>
    </location>
</feature>
<gene>
    <name evidence="6" type="primary">g969</name>
    <name evidence="6" type="ORF">VP750_LOCUS843</name>
</gene>
<keyword evidence="2" id="KW-0802">TPR repeat</keyword>
<dbReference type="PROSITE" id="PS51048">
    <property type="entry name" value="SGS"/>
    <property type="match status" value="1"/>
</dbReference>
<feature type="compositionally biased region" description="Basic and acidic residues" evidence="3">
    <location>
        <begin position="169"/>
        <end position="187"/>
    </location>
</feature>
<evidence type="ECO:0000259" key="4">
    <source>
        <dbReference type="PROSITE" id="PS51048"/>
    </source>
</evidence>
<dbReference type="Gene3D" id="1.25.40.10">
    <property type="entry name" value="Tetratricopeptide repeat domain"/>
    <property type="match status" value="1"/>
</dbReference>
<protein>
    <submittedName>
        <fullName evidence="6">G969 protein</fullName>
    </submittedName>
</protein>
<dbReference type="InterPro" id="IPR007699">
    <property type="entry name" value="SGS_dom"/>
</dbReference>